<dbReference type="EMBL" id="LR797386">
    <property type="protein sequence ID" value="CAB4212727.1"/>
    <property type="molecule type" value="Genomic_DNA"/>
</dbReference>
<evidence type="ECO:0000313" key="1">
    <source>
        <dbReference type="EMBL" id="CAB4198972.1"/>
    </source>
</evidence>
<gene>
    <name evidence="1" type="ORF">UFOVP1325_41</name>
    <name evidence="2" type="ORF">UFOVP1435_30</name>
    <name evidence="3" type="ORF">UFOVP1530_20</name>
</gene>
<reference evidence="2" key="1">
    <citation type="submission" date="2020-05" db="EMBL/GenBank/DDBJ databases">
        <authorList>
            <person name="Chiriac C."/>
            <person name="Salcher M."/>
            <person name="Ghai R."/>
            <person name="Kavagutti S V."/>
        </authorList>
    </citation>
    <scope>NUCLEOTIDE SEQUENCE</scope>
</reference>
<name>A0A6J5SFF5_9CAUD</name>
<evidence type="ECO:0000313" key="3">
    <source>
        <dbReference type="EMBL" id="CAB5227951.1"/>
    </source>
</evidence>
<dbReference type="SUPFAM" id="SSF55729">
    <property type="entry name" value="Acyl-CoA N-acyltransferases (Nat)"/>
    <property type="match status" value="1"/>
</dbReference>
<dbReference type="EMBL" id="LR797274">
    <property type="protein sequence ID" value="CAB4198972.1"/>
    <property type="molecule type" value="Genomic_DNA"/>
</dbReference>
<evidence type="ECO:0000313" key="2">
    <source>
        <dbReference type="EMBL" id="CAB4212727.1"/>
    </source>
</evidence>
<accession>A0A6J5SFF5</accession>
<dbReference type="EMBL" id="LR798379">
    <property type="protein sequence ID" value="CAB5227951.1"/>
    <property type="molecule type" value="Genomic_DNA"/>
</dbReference>
<proteinExistence type="predicted"/>
<sequence>MKLAKLNEADLLYVADNMREWDRKEIYACRWNDDAASLVEGLMMGGEFGWVIGTDEGKPVAALGAIPHWNGVWEVWMFATDDWPMVASSVAKFIKRTIIPALKTSGAHRVQCKSMEGHLDAHRWLEMLGASKESEIKNYGRMGELFYLYCWTQPPCSTP</sequence>
<protein>
    <recommendedName>
        <fullName evidence="4">N-acetyltransferase domain-containing protein</fullName>
    </recommendedName>
</protein>
<organism evidence="2">
    <name type="scientific">uncultured Caudovirales phage</name>
    <dbReference type="NCBI Taxonomy" id="2100421"/>
    <lineage>
        <taxon>Viruses</taxon>
        <taxon>Duplodnaviria</taxon>
        <taxon>Heunggongvirae</taxon>
        <taxon>Uroviricota</taxon>
        <taxon>Caudoviricetes</taxon>
        <taxon>Peduoviridae</taxon>
        <taxon>Maltschvirus</taxon>
        <taxon>Maltschvirus maltsch</taxon>
    </lineage>
</organism>
<dbReference type="InterPro" id="IPR016181">
    <property type="entry name" value="Acyl_CoA_acyltransferase"/>
</dbReference>
<evidence type="ECO:0008006" key="4">
    <source>
        <dbReference type="Google" id="ProtNLM"/>
    </source>
</evidence>